<dbReference type="AlphaFoldDB" id="A0A1F6WVC4"/>
<protein>
    <submittedName>
        <fullName evidence="1">Uncharacterized protein</fullName>
    </submittedName>
</protein>
<gene>
    <name evidence="1" type="ORF">A3A01_00430</name>
</gene>
<evidence type="ECO:0000313" key="2">
    <source>
        <dbReference type="Proteomes" id="UP000179352"/>
    </source>
</evidence>
<reference evidence="1 2" key="1">
    <citation type="journal article" date="2016" name="Nat. Commun.">
        <title>Thousands of microbial genomes shed light on interconnected biogeochemical processes in an aquifer system.</title>
        <authorList>
            <person name="Anantharaman K."/>
            <person name="Brown C.T."/>
            <person name="Hug L.A."/>
            <person name="Sharon I."/>
            <person name="Castelle C.J."/>
            <person name="Probst A.J."/>
            <person name="Thomas B.C."/>
            <person name="Singh A."/>
            <person name="Wilkins M.J."/>
            <person name="Karaoz U."/>
            <person name="Brodie E.L."/>
            <person name="Williams K.H."/>
            <person name="Hubbard S.S."/>
            <person name="Banfield J.F."/>
        </authorList>
    </citation>
    <scope>NUCLEOTIDE SEQUENCE [LARGE SCALE GENOMIC DNA]</scope>
</reference>
<dbReference type="Proteomes" id="UP000179352">
    <property type="component" value="Unassembled WGS sequence"/>
</dbReference>
<organism evidence="1 2">
    <name type="scientific">Candidatus Nomurabacteria bacterium RIFCSPLOWO2_01_FULL_39_17</name>
    <dbReference type="NCBI Taxonomy" id="1801770"/>
    <lineage>
        <taxon>Bacteria</taxon>
        <taxon>Candidatus Nomuraibacteriota</taxon>
    </lineage>
</organism>
<evidence type="ECO:0000313" key="1">
    <source>
        <dbReference type="EMBL" id="OGI85818.1"/>
    </source>
</evidence>
<comment type="caution">
    <text evidence="1">The sequence shown here is derived from an EMBL/GenBank/DDBJ whole genome shotgun (WGS) entry which is preliminary data.</text>
</comment>
<name>A0A1F6WVC4_9BACT</name>
<accession>A0A1F6WVC4</accession>
<dbReference type="EMBL" id="MFUU01000017">
    <property type="protein sequence ID" value="OGI85818.1"/>
    <property type="molecule type" value="Genomic_DNA"/>
</dbReference>
<sequence length="59" mass="6881">MISCFATSTSKKYVFVSSFLRKEALLFWGFERDGVKTSGFFKLQKIRTKKAKFLFLLFG</sequence>
<proteinExistence type="predicted"/>